<comment type="caution">
    <text evidence="2">The sequence shown here is derived from an EMBL/GenBank/DDBJ whole genome shotgun (WGS) entry which is preliminary data.</text>
</comment>
<dbReference type="Gene3D" id="2.60.40.10">
    <property type="entry name" value="Immunoglobulins"/>
    <property type="match status" value="3"/>
</dbReference>
<keyword evidence="3" id="KW-1185">Reference proteome</keyword>
<evidence type="ECO:0000313" key="2">
    <source>
        <dbReference type="EMBL" id="MBB5870131.1"/>
    </source>
</evidence>
<evidence type="ECO:0000313" key="3">
    <source>
        <dbReference type="Proteomes" id="UP000587527"/>
    </source>
</evidence>
<dbReference type="InterPro" id="IPR013783">
    <property type="entry name" value="Ig-like_fold"/>
</dbReference>
<proteinExistence type="predicted"/>
<dbReference type="RefSeq" id="WP_184837290.1">
    <property type="nucleotide sequence ID" value="NZ_JACHMN010000002.1"/>
</dbReference>
<keyword evidence="1" id="KW-0732">Signal</keyword>
<feature type="chain" id="PRO_5032324253" description="Choice-of-anchor D domain-containing protein" evidence="1">
    <location>
        <begin position="21"/>
        <end position="900"/>
    </location>
</feature>
<evidence type="ECO:0008006" key="4">
    <source>
        <dbReference type="Google" id="ProtNLM"/>
    </source>
</evidence>
<dbReference type="GO" id="GO:0005975">
    <property type="term" value="P:carbohydrate metabolic process"/>
    <property type="evidence" value="ECO:0007669"/>
    <property type="project" value="UniProtKB-ARBA"/>
</dbReference>
<dbReference type="Proteomes" id="UP000587527">
    <property type="component" value="Unassembled WGS sequence"/>
</dbReference>
<name>A0A841BTM2_9ACTN</name>
<organism evidence="2 3">
    <name type="scientific">Allocatelliglobosispora scoriae</name>
    <dbReference type="NCBI Taxonomy" id="643052"/>
    <lineage>
        <taxon>Bacteria</taxon>
        <taxon>Bacillati</taxon>
        <taxon>Actinomycetota</taxon>
        <taxon>Actinomycetes</taxon>
        <taxon>Micromonosporales</taxon>
        <taxon>Micromonosporaceae</taxon>
        <taxon>Allocatelliglobosispora</taxon>
    </lineage>
</organism>
<evidence type="ECO:0000256" key="1">
    <source>
        <dbReference type="SAM" id="SignalP"/>
    </source>
</evidence>
<sequence>MLAVVIVASLTGFVPAAANAAGPPAPFTALVVDGNVNYPSRPTLSFDTVNSSIETTYYPAADGLMMSVESGSRRWSATVRPPVGTTWTTKTYSVKRAFITPADAWFDVTGDSQGCNEQNGTMTVHEVVRDAESQLVGFAASFDVSCESFPHVVVGEIRWNSSVGYIAPEVSGGFYFATQSIGIDTPPKTVTFTNRGSLPLVFGASTMTGTGTEAFRITTNTCSRRSLAYAESCEVTVIAHPTSMIDQTATLTMADNTVDGDKQLSLMVQGANTRSFTASPTSLDFGTVVAFEESPEQTITVTGTDVLPVTLTTVTLGSTKPYSITANTCANVTLAKFQTCTIRVRVRATTSGVQDGYLRIEASNAPQRYVQLTAVAVATNPLTFSPPSLAFGFVTVGSQPAKVITMKAAGPTPVVVGTVALAGAAPSAFTVSADTCSGQTLAVGASCTVTVIAHPPVGDHNAELRFPNNSIANPRVAVLTAQGIPTTEGTYKQVSPQRILDTRTGSGAPKKPIGAGATLGLQVTGRGGVPASGVSAVVLNVTVAAPTAAGYLTVFPSGQSRPTASSINFARNWTGANLVTVGVGPDGKVNIFNSTGATHVIADVLGYYLANGSTLTSGGEYHPMLPARIFDSRSAWQAKLAAGETFGLALNFGGDNWRVRSWAVNITAVAPGKSGYLTAWNGLGSPPPTSSVNFGAGKVVPNMAIVPTADCTFSPACAGMPMIGIYNGSPAGVHVIVDIVGYYDDGTAYDGLRFRPRAPARIVDTRTGIGTTKLGKGQTKQVTAPGQVAADDAVALVTNLTAVAPTRDTYLTVWPSGVERPTVSNINPSTGQTVANSAYVLLNNANAFSVYNADGTTNALVDVVGEFVVWSPPPSPAAAGLQRGPRFHQPVLLGVLNSRG</sequence>
<accession>A0A841BTM2</accession>
<dbReference type="EMBL" id="JACHMN010000002">
    <property type="protein sequence ID" value="MBB5870131.1"/>
    <property type="molecule type" value="Genomic_DNA"/>
</dbReference>
<gene>
    <name evidence="2" type="ORF">F4553_003510</name>
</gene>
<dbReference type="AlphaFoldDB" id="A0A841BTM2"/>
<protein>
    <recommendedName>
        <fullName evidence="4">Choice-of-anchor D domain-containing protein</fullName>
    </recommendedName>
</protein>
<reference evidence="2 3" key="1">
    <citation type="submission" date="2020-08" db="EMBL/GenBank/DDBJ databases">
        <title>Sequencing the genomes of 1000 actinobacteria strains.</title>
        <authorList>
            <person name="Klenk H.-P."/>
        </authorList>
    </citation>
    <scope>NUCLEOTIDE SEQUENCE [LARGE SCALE GENOMIC DNA]</scope>
    <source>
        <strain evidence="2 3">DSM 45362</strain>
    </source>
</reference>
<dbReference type="NCBIfam" id="NF012200">
    <property type="entry name" value="choice_anch_D"/>
    <property type="match status" value="3"/>
</dbReference>
<feature type="signal peptide" evidence="1">
    <location>
        <begin position="1"/>
        <end position="20"/>
    </location>
</feature>